<dbReference type="CDD" id="cd05379">
    <property type="entry name" value="CAP_bacterial"/>
    <property type="match status" value="1"/>
</dbReference>
<sequence length="304" mass="32707">MSLKPLLALMLSCTAAAAQDPEALNQRALDLVNQARQDQGLETLTAGADLDEAARVHAEDMLDRNYYAHESPEGEDVRDRYLTAGGSEWELVAENIARCVGCDIPADIARVEAFQEGWMNSPGHRANILAEGLERFGFATASGGQTVYAVQTFAGPGTSRGDEPGQPVDAQAAAEIALDRINAIRQDEDLEPLQLEPSLQQTAAALVPEDLRSFALTDMGSLREALPEEARRDWQRIMTIGGTCGGCGTRPVAGDVETFVSDWLAAGSPYRDQILQQGLTHAGMVLRTDGKGRKVALLLLAETF</sequence>
<dbReference type="PANTHER" id="PTHR31157">
    <property type="entry name" value="SCP DOMAIN-CONTAINING PROTEIN"/>
    <property type="match status" value="1"/>
</dbReference>
<keyword evidence="4" id="KW-1185">Reference proteome</keyword>
<dbReference type="EMBL" id="JBHLWQ010000117">
    <property type="protein sequence ID" value="MFC0201117.1"/>
    <property type="molecule type" value="Genomic_DNA"/>
</dbReference>
<feature type="domain" description="SCP" evidence="2">
    <location>
        <begin position="29"/>
        <end position="153"/>
    </location>
</feature>
<dbReference type="Proteomes" id="UP001589795">
    <property type="component" value="Unassembled WGS sequence"/>
</dbReference>
<organism evidence="3 4">
    <name type="scientific">Paracoccus rhizosphaerae</name>
    <dbReference type="NCBI Taxonomy" id="1133347"/>
    <lineage>
        <taxon>Bacteria</taxon>
        <taxon>Pseudomonadati</taxon>
        <taxon>Pseudomonadota</taxon>
        <taxon>Alphaproteobacteria</taxon>
        <taxon>Rhodobacterales</taxon>
        <taxon>Paracoccaceae</taxon>
        <taxon>Paracoccus</taxon>
    </lineage>
</organism>
<evidence type="ECO:0000313" key="4">
    <source>
        <dbReference type="Proteomes" id="UP001589795"/>
    </source>
</evidence>
<proteinExistence type="predicted"/>
<dbReference type="Gene3D" id="3.40.33.10">
    <property type="entry name" value="CAP"/>
    <property type="match status" value="2"/>
</dbReference>
<dbReference type="InterPro" id="IPR014044">
    <property type="entry name" value="CAP_dom"/>
</dbReference>
<dbReference type="SUPFAM" id="SSF55797">
    <property type="entry name" value="PR-1-like"/>
    <property type="match status" value="1"/>
</dbReference>
<protein>
    <submittedName>
        <fullName evidence="3">CAP domain-containing protein</fullName>
    </submittedName>
</protein>
<feature type="signal peptide" evidence="1">
    <location>
        <begin position="1"/>
        <end position="17"/>
    </location>
</feature>
<comment type="caution">
    <text evidence="3">The sequence shown here is derived from an EMBL/GenBank/DDBJ whole genome shotgun (WGS) entry which is preliminary data.</text>
</comment>
<name>A0ABV6CK40_9RHOB</name>
<dbReference type="RefSeq" id="WP_265508533.1">
    <property type="nucleotide sequence ID" value="NZ_JAOTBE010000084.1"/>
</dbReference>
<reference evidence="3 4" key="1">
    <citation type="submission" date="2024-09" db="EMBL/GenBank/DDBJ databases">
        <authorList>
            <person name="Sun Q."/>
            <person name="Mori K."/>
        </authorList>
    </citation>
    <scope>NUCLEOTIDE SEQUENCE [LARGE SCALE GENOMIC DNA]</scope>
    <source>
        <strain evidence="3 4">CCM 7904</strain>
    </source>
</reference>
<gene>
    <name evidence="3" type="ORF">ACFFIZ_12585</name>
</gene>
<evidence type="ECO:0000256" key="1">
    <source>
        <dbReference type="SAM" id="SignalP"/>
    </source>
</evidence>
<accession>A0ABV6CK40</accession>
<evidence type="ECO:0000259" key="2">
    <source>
        <dbReference type="Pfam" id="PF00188"/>
    </source>
</evidence>
<dbReference type="PANTHER" id="PTHR31157:SF1">
    <property type="entry name" value="SCP DOMAIN-CONTAINING PROTEIN"/>
    <property type="match status" value="1"/>
</dbReference>
<keyword evidence="1" id="KW-0732">Signal</keyword>
<dbReference type="InterPro" id="IPR035940">
    <property type="entry name" value="CAP_sf"/>
</dbReference>
<feature type="chain" id="PRO_5047302348" evidence="1">
    <location>
        <begin position="18"/>
        <end position="304"/>
    </location>
</feature>
<dbReference type="Pfam" id="PF00188">
    <property type="entry name" value="CAP"/>
    <property type="match status" value="1"/>
</dbReference>
<evidence type="ECO:0000313" key="3">
    <source>
        <dbReference type="EMBL" id="MFC0201117.1"/>
    </source>
</evidence>